<feature type="domain" description="DPH-type MB" evidence="8">
    <location>
        <begin position="120"/>
        <end position="210"/>
    </location>
</feature>
<dbReference type="PROSITE" id="PS51074">
    <property type="entry name" value="DPH_MB"/>
    <property type="match status" value="1"/>
</dbReference>
<gene>
    <name evidence="9" type="ORF">BDU57DRAFT_501729</name>
</gene>
<dbReference type="CDD" id="cd06257">
    <property type="entry name" value="DnaJ"/>
    <property type="match status" value="1"/>
</dbReference>
<dbReference type="AlphaFoldDB" id="A0A6A5QKD4"/>
<evidence type="ECO:0000256" key="3">
    <source>
        <dbReference type="ARBA" id="ARBA00021797"/>
    </source>
</evidence>
<evidence type="ECO:0000256" key="4">
    <source>
        <dbReference type="ARBA" id="ARBA00022723"/>
    </source>
</evidence>
<dbReference type="Gene3D" id="1.10.287.110">
    <property type="entry name" value="DnaJ domain"/>
    <property type="match status" value="1"/>
</dbReference>
<dbReference type="Pfam" id="PF05207">
    <property type="entry name" value="Zn_ribbon_CSL"/>
    <property type="match status" value="1"/>
</dbReference>
<accession>A0A6A5QKD4</accession>
<evidence type="ECO:0000256" key="2">
    <source>
        <dbReference type="ARBA" id="ARBA00006169"/>
    </source>
</evidence>
<keyword evidence="10" id="KW-1185">Reference proteome</keyword>
<dbReference type="PROSITE" id="PS50076">
    <property type="entry name" value="DNAJ_2"/>
    <property type="match status" value="1"/>
</dbReference>
<evidence type="ECO:0000313" key="9">
    <source>
        <dbReference type="EMBL" id="KAF1914944.1"/>
    </source>
</evidence>
<dbReference type="GO" id="GO:0044183">
    <property type="term" value="F:protein folding chaperone"/>
    <property type="evidence" value="ECO:0007669"/>
    <property type="project" value="TreeGrafter"/>
</dbReference>
<dbReference type="InterPro" id="IPR001623">
    <property type="entry name" value="DnaJ_domain"/>
</dbReference>
<dbReference type="InterPro" id="IPR036671">
    <property type="entry name" value="DPH_MB_sf"/>
</dbReference>
<dbReference type="Proteomes" id="UP000800096">
    <property type="component" value="Unassembled WGS sequence"/>
</dbReference>
<reference evidence="9" key="1">
    <citation type="journal article" date="2020" name="Stud. Mycol.">
        <title>101 Dothideomycetes genomes: a test case for predicting lifestyles and emergence of pathogens.</title>
        <authorList>
            <person name="Haridas S."/>
            <person name="Albert R."/>
            <person name="Binder M."/>
            <person name="Bloem J."/>
            <person name="Labutti K."/>
            <person name="Salamov A."/>
            <person name="Andreopoulos B."/>
            <person name="Baker S."/>
            <person name="Barry K."/>
            <person name="Bills G."/>
            <person name="Bluhm B."/>
            <person name="Cannon C."/>
            <person name="Castanera R."/>
            <person name="Culley D."/>
            <person name="Daum C."/>
            <person name="Ezra D."/>
            <person name="Gonzalez J."/>
            <person name="Henrissat B."/>
            <person name="Kuo A."/>
            <person name="Liang C."/>
            <person name="Lipzen A."/>
            <person name="Lutzoni F."/>
            <person name="Magnuson J."/>
            <person name="Mondo S."/>
            <person name="Nolan M."/>
            <person name="Ohm R."/>
            <person name="Pangilinan J."/>
            <person name="Park H.-J."/>
            <person name="Ramirez L."/>
            <person name="Alfaro M."/>
            <person name="Sun H."/>
            <person name="Tritt A."/>
            <person name="Yoshinaga Y."/>
            <person name="Zwiers L.-H."/>
            <person name="Turgeon B."/>
            <person name="Goodwin S."/>
            <person name="Spatafora J."/>
            <person name="Crous P."/>
            <person name="Grigoriev I."/>
        </authorList>
    </citation>
    <scope>NUCLEOTIDE SEQUENCE</scope>
    <source>
        <strain evidence="9">HMLAC05119</strain>
    </source>
</reference>
<dbReference type="InterPro" id="IPR007872">
    <property type="entry name" value="DPH_MB_dom"/>
</dbReference>
<evidence type="ECO:0000313" key="10">
    <source>
        <dbReference type="Proteomes" id="UP000800096"/>
    </source>
</evidence>
<dbReference type="EMBL" id="ML979137">
    <property type="protein sequence ID" value="KAF1914944.1"/>
    <property type="molecule type" value="Genomic_DNA"/>
</dbReference>
<dbReference type="PANTHER" id="PTHR43948">
    <property type="entry name" value="DNAJ HOMOLOG SUBFAMILY B"/>
    <property type="match status" value="1"/>
</dbReference>
<comment type="similarity">
    <text evidence="2">Belongs to the DPH4 family.</text>
</comment>
<dbReference type="GO" id="GO:0005737">
    <property type="term" value="C:cytoplasm"/>
    <property type="evidence" value="ECO:0007669"/>
    <property type="project" value="TreeGrafter"/>
</dbReference>
<sequence>MTYTKDYYAVLGLDAQRQKPTQISSTDIRRAYKLALLAAHPDKQATTTTTTTTSQTTPQQQQQHTIDNIKEAYAKLSHPQTKRDYDASMLANPGLLSRDHDAASICGVAVGPSAPAFLSGLDVLDLSDFDVWDPRSRVEGLLPEDGGGGGGGGDGARGEGLMVWTRACRCGFAQGYRICEEELEDAVGRGEGEVLVGCGGCSLWVRVGFGVED</sequence>
<dbReference type="GO" id="GO:0017183">
    <property type="term" value="P:protein histidyl modification to diphthamide"/>
    <property type="evidence" value="ECO:0007669"/>
    <property type="project" value="UniProtKB-UniPathway"/>
</dbReference>
<dbReference type="PANTHER" id="PTHR43948:SF10">
    <property type="entry name" value="MRJ, ISOFORM E"/>
    <property type="match status" value="1"/>
</dbReference>
<dbReference type="GO" id="GO:0046872">
    <property type="term" value="F:metal ion binding"/>
    <property type="evidence" value="ECO:0007669"/>
    <property type="project" value="UniProtKB-KW"/>
</dbReference>
<dbReference type="SMART" id="SM00271">
    <property type="entry name" value="DnaJ"/>
    <property type="match status" value="1"/>
</dbReference>
<keyword evidence="4" id="KW-0479">Metal-binding</keyword>
<dbReference type="OrthoDB" id="445556at2759"/>
<dbReference type="Pfam" id="PF00226">
    <property type="entry name" value="DnaJ"/>
    <property type="match status" value="1"/>
</dbReference>
<proteinExistence type="inferred from homology"/>
<dbReference type="SUPFAM" id="SSF144217">
    <property type="entry name" value="CSL zinc finger"/>
    <property type="match status" value="1"/>
</dbReference>
<feature type="compositionally biased region" description="Low complexity" evidence="6">
    <location>
        <begin position="44"/>
        <end position="62"/>
    </location>
</feature>
<dbReference type="Gene3D" id="3.10.660.10">
    <property type="entry name" value="DPH Zinc finger"/>
    <property type="match status" value="1"/>
</dbReference>
<name>A0A6A5QKD4_AMPQU</name>
<feature type="region of interest" description="Disordered" evidence="6">
    <location>
        <begin position="43"/>
        <end position="62"/>
    </location>
</feature>
<evidence type="ECO:0000259" key="8">
    <source>
        <dbReference type="PROSITE" id="PS51074"/>
    </source>
</evidence>
<keyword evidence="5" id="KW-0408">Iron</keyword>
<dbReference type="SUPFAM" id="SSF46565">
    <property type="entry name" value="Chaperone J-domain"/>
    <property type="match status" value="1"/>
</dbReference>
<dbReference type="GO" id="GO:0051082">
    <property type="term" value="F:unfolded protein binding"/>
    <property type="evidence" value="ECO:0007669"/>
    <property type="project" value="TreeGrafter"/>
</dbReference>
<dbReference type="InterPro" id="IPR036869">
    <property type="entry name" value="J_dom_sf"/>
</dbReference>
<protein>
    <recommendedName>
        <fullName evidence="3">Diphthamide biosynthesis protein 4</fullName>
    </recommendedName>
</protein>
<comment type="function">
    <text evidence="1">Required for the first step of diphthamide biosynthesis, the transfer of 3-amino-3-carboxypropyl from S-adenosyl-L-methionine to a histidine residue. Diphthamide is a post-translational modification of histidine which occurs in elongation factor 2.</text>
</comment>
<evidence type="ECO:0000256" key="5">
    <source>
        <dbReference type="ARBA" id="ARBA00023004"/>
    </source>
</evidence>
<feature type="domain" description="J" evidence="7">
    <location>
        <begin position="6"/>
        <end position="89"/>
    </location>
</feature>
<organism evidence="9 10">
    <name type="scientific">Ampelomyces quisqualis</name>
    <name type="common">Powdery mildew agent</name>
    <dbReference type="NCBI Taxonomy" id="50730"/>
    <lineage>
        <taxon>Eukaryota</taxon>
        <taxon>Fungi</taxon>
        <taxon>Dikarya</taxon>
        <taxon>Ascomycota</taxon>
        <taxon>Pezizomycotina</taxon>
        <taxon>Dothideomycetes</taxon>
        <taxon>Pleosporomycetidae</taxon>
        <taxon>Pleosporales</taxon>
        <taxon>Pleosporineae</taxon>
        <taxon>Phaeosphaeriaceae</taxon>
        <taxon>Ampelomyces</taxon>
    </lineage>
</organism>
<dbReference type="UniPathway" id="UPA00559"/>
<dbReference type="GO" id="GO:0051087">
    <property type="term" value="F:protein-folding chaperone binding"/>
    <property type="evidence" value="ECO:0007669"/>
    <property type="project" value="TreeGrafter"/>
</dbReference>
<evidence type="ECO:0000256" key="6">
    <source>
        <dbReference type="SAM" id="MobiDB-lite"/>
    </source>
</evidence>
<evidence type="ECO:0000259" key="7">
    <source>
        <dbReference type="PROSITE" id="PS50076"/>
    </source>
</evidence>
<evidence type="ECO:0000256" key="1">
    <source>
        <dbReference type="ARBA" id="ARBA00003474"/>
    </source>
</evidence>